<dbReference type="GO" id="GO:0005975">
    <property type="term" value="P:carbohydrate metabolic process"/>
    <property type="evidence" value="ECO:0007669"/>
    <property type="project" value="InterPro"/>
</dbReference>
<dbReference type="GO" id="GO:0004553">
    <property type="term" value="F:hydrolase activity, hydrolyzing O-glycosyl compounds"/>
    <property type="evidence" value="ECO:0007669"/>
    <property type="project" value="TreeGrafter"/>
</dbReference>
<dbReference type="RefSeq" id="WP_092555502.1">
    <property type="nucleotide sequence ID" value="NZ_FNPZ01000003.1"/>
</dbReference>
<dbReference type="Gene3D" id="1.50.10.10">
    <property type="match status" value="1"/>
</dbReference>
<dbReference type="AlphaFoldDB" id="A0A1H3RYJ5"/>
<dbReference type="Proteomes" id="UP000198891">
    <property type="component" value="Unassembled WGS sequence"/>
</dbReference>
<gene>
    <name evidence="2" type="ORF">SAMN05216554_3176</name>
</gene>
<organism evidence="2 3">
    <name type="scientific">Herbiconiux ginsengi</name>
    <dbReference type="NCBI Taxonomy" id="381665"/>
    <lineage>
        <taxon>Bacteria</taxon>
        <taxon>Bacillati</taxon>
        <taxon>Actinomycetota</taxon>
        <taxon>Actinomycetes</taxon>
        <taxon>Micrococcales</taxon>
        <taxon>Microbacteriaceae</taxon>
        <taxon>Herbiconiux</taxon>
    </lineage>
</organism>
<sequence length="385" mass="40993">MTDAATRPAAAQTPASLAALASSSYELIVAEQHASGAYPASPTFSAYAGYSWFRDGAFTADAVSAYGGVESAGRFFDWCAGVLQARSASIERIVQRAGAGNPVPDAEMLATRFALDGTEGTDDWWDFQLDGYGTWLWALAEHAERHGVDTERWQVAVELSVDYLLSSWRRSCFDWWEEHASEVHVSTLGCIAAGLRAVSRSGLVGGERRAGADAAVAAILDLIEREGTSDGHLAKWLGSAEVDASLLAVISPLGVVDARSELGRRTVAAVDEQLNADGGVHRYLADTFYGGGQWPLLSCFLGLARLAGGDRAGALDALEWAASTAADDGQLPEQVGRHLLAPDRTAEWVDRWGEVASPLLWSHAMYLRLAVDLGVVAPLGAEGDR</sequence>
<dbReference type="STRING" id="381665.SAMN05216554_3176"/>
<dbReference type="InterPro" id="IPR012341">
    <property type="entry name" value="6hp_glycosidase-like_sf"/>
</dbReference>
<dbReference type="SUPFAM" id="SSF48208">
    <property type="entry name" value="Six-hairpin glycosidases"/>
    <property type="match status" value="1"/>
</dbReference>
<dbReference type="PANTHER" id="PTHR31616:SF0">
    <property type="entry name" value="GLUCAN 1,4-ALPHA-GLUCOSIDASE"/>
    <property type="match status" value="1"/>
</dbReference>
<dbReference type="EMBL" id="FNPZ01000003">
    <property type="protein sequence ID" value="SDZ30744.1"/>
    <property type="molecule type" value="Genomic_DNA"/>
</dbReference>
<proteinExistence type="predicted"/>
<dbReference type="InterPro" id="IPR011613">
    <property type="entry name" value="GH15-like"/>
</dbReference>
<reference evidence="2 3" key="1">
    <citation type="submission" date="2016-10" db="EMBL/GenBank/DDBJ databases">
        <authorList>
            <person name="de Groot N.N."/>
        </authorList>
    </citation>
    <scope>NUCLEOTIDE SEQUENCE [LARGE SCALE GENOMIC DNA]</scope>
    <source>
        <strain evidence="2 3">CGMCC 4.3491</strain>
    </source>
</reference>
<feature type="domain" description="GH15-like" evidence="1">
    <location>
        <begin position="17"/>
        <end position="294"/>
    </location>
</feature>
<evidence type="ECO:0000313" key="3">
    <source>
        <dbReference type="Proteomes" id="UP000198891"/>
    </source>
</evidence>
<dbReference type="Pfam" id="PF00723">
    <property type="entry name" value="Glyco_hydro_15"/>
    <property type="match status" value="1"/>
</dbReference>
<dbReference type="OrthoDB" id="3902805at2"/>
<dbReference type="PANTHER" id="PTHR31616">
    <property type="entry name" value="TREHALASE"/>
    <property type="match status" value="1"/>
</dbReference>
<name>A0A1H3RYJ5_9MICO</name>
<accession>A0A1H3RYJ5</accession>
<protein>
    <submittedName>
        <fullName evidence="2">Glycosyl hydrolases family 15</fullName>
    </submittedName>
</protein>
<keyword evidence="3" id="KW-1185">Reference proteome</keyword>
<dbReference type="InterPro" id="IPR008928">
    <property type="entry name" value="6-hairpin_glycosidase_sf"/>
</dbReference>
<keyword evidence="2" id="KW-0378">Hydrolase</keyword>
<evidence type="ECO:0000313" key="2">
    <source>
        <dbReference type="EMBL" id="SDZ30744.1"/>
    </source>
</evidence>
<evidence type="ECO:0000259" key="1">
    <source>
        <dbReference type="Pfam" id="PF00723"/>
    </source>
</evidence>